<accession>A0A401JHW7</accession>
<feature type="region of interest" description="Disordered" evidence="1">
    <location>
        <begin position="1"/>
        <end position="31"/>
    </location>
</feature>
<proteinExistence type="predicted"/>
<reference evidence="2 3" key="1">
    <citation type="journal article" date="2019" name="Front. Microbiol.">
        <title>Genomes of Neutrophilic Sulfur-Oxidizing Chemolithoautotrophs Representing 9 Proteobacterial Species From 8 Genera.</title>
        <authorList>
            <person name="Watanabe T."/>
            <person name="Kojima H."/>
            <person name="Umezawa K."/>
            <person name="Hori C."/>
            <person name="Takasuka T.E."/>
            <person name="Kato Y."/>
            <person name="Fukui M."/>
        </authorList>
    </citation>
    <scope>NUCLEOTIDE SEQUENCE [LARGE SCALE GENOMIC DNA]</scope>
    <source>
        <strain evidence="2 3">TTN</strain>
    </source>
</reference>
<dbReference type="Proteomes" id="UP000286806">
    <property type="component" value="Unassembled WGS sequence"/>
</dbReference>
<protein>
    <submittedName>
        <fullName evidence="2">Uncharacterized protein</fullName>
    </submittedName>
</protein>
<comment type="caution">
    <text evidence="2">The sequence shown here is derived from an EMBL/GenBank/DDBJ whole genome shotgun (WGS) entry which is preliminary data.</text>
</comment>
<name>A0A401JHW7_9PROT</name>
<gene>
    <name evidence="2" type="ORF">SFMTTN_3499</name>
</gene>
<evidence type="ECO:0000256" key="1">
    <source>
        <dbReference type="SAM" id="MobiDB-lite"/>
    </source>
</evidence>
<dbReference type="EMBL" id="BGOW01000059">
    <property type="protein sequence ID" value="GBL47657.1"/>
    <property type="molecule type" value="Genomic_DNA"/>
</dbReference>
<evidence type="ECO:0000313" key="2">
    <source>
        <dbReference type="EMBL" id="GBL47657.1"/>
    </source>
</evidence>
<organism evidence="2 3">
    <name type="scientific">Sulfuriferula multivorans</name>
    <dbReference type="NCBI Taxonomy" id="1559896"/>
    <lineage>
        <taxon>Bacteria</taxon>
        <taxon>Pseudomonadati</taxon>
        <taxon>Pseudomonadota</taxon>
        <taxon>Betaproteobacteria</taxon>
        <taxon>Nitrosomonadales</taxon>
        <taxon>Sulfuricellaceae</taxon>
        <taxon>Sulfuriferula</taxon>
    </lineage>
</organism>
<dbReference type="AlphaFoldDB" id="A0A401JHW7"/>
<sequence length="58" mass="6425">MHTPERGNKLSGMRATGRYGMRGERHSGLRNAAAARRLATPPPSLMKLANVKTIDFYL</sequence>
<keyword evidence="3" id="KW-1185">Reference proteome</keyword>
<evidence type="ECO:0000313" key="3">
    <source>
        <dbReference type="Proteomes" id="UP000286806"/>
    </source>
</evidence>